<accession>A0A6L2NPW9</accession>
<dbReference type="GO" id="GO:0032991">
    <property type="term" value="C:protein-containing complex"/>
    <property type="evidence" value="ECO:0007669"/>
    <property type="project" value="UniProtKB-ARBA"/>
</dbReference>
<evidence type="ECO:0000256" key="1">
    <source>
        <dbReference type="SAM" id="Coils"/>
    </source>
</evidence>
<evidence type="ECO:0000313" key="2">
    <source>
        <dbReference type="EMBL" id="GEU88378.1"/>
    </source>
</evidence>
<name>A0A6L2NPW9_TANCI</name>
<dbReference type="AlphaFoldDB" id="A0A6L2NPW9"/>
<protein>
    <submittedName>
        <fullName evidence="2">Uncharacterized protein</fullName>
    </submittedName>
</protein>
<organism evidence="2">
    <name type="scientific">Tanacetum cinerariifolium</name>
    <name type="common">Dalmatian daisy</name>
    <name type="synonym">Chrysanthemum cinerariifolium</name>
    <dbReference type="NCBI Taxonomy" id="118510"/>
    <lineage>
        <taxon>Eukaryota</taxon>
        <taxon>Viridiplantae</taxon>
        <taxon>Streptophyta</taxon>
        <taxon>Embryophyta</taxon>
        <taxon>Tracheophyta</taxon>
        <taxon>Spermatophyta</taxon>
        <taxon>Magnoliopsida</taxon>
        <taxon>eudicotyledons</taxon>
        <taxon>Gunneridae</taxon>
        <taxon>Pentapetalae</taxon>
        <taxon>asterids</taxon>
        <taxon>campanulids</taxon>
        <taxon>Asterales</taxon>
        <taxon>Asteraceae</taxon>
        <taxon>Asteroideae</taxon>
        <taxon>Anthemideae</taxon>
        <taxon>Anthemidinae</taxon>
        <taxon>Tanacetum</taxon>
    </lineage>
</organism>
<gene>
    <name evidence="2" type="ORF">Tci_060356</name>
</gene>
<comment type="caution">
    <text evidence="2">The sequence shown here is derived from an EMBL/GenBank/DDBJ whole genome shotgun (WGS) entry which is preliminary data.</text>
</comment>
<dbReference type="GO" id="GO:0005737">
    <property type="term" value="C:cytoplasm"/>
    <property type="evidence" value="ECO:0007669"/>
    <property type="project" value="UniProtKB-ARBA"/>
</dbReference>
<dbReference type="InterPro" id="IPR015374">
    <property type="entry name" value="ChAPs"/>
</dbReference>
<dbReference type="GO" id="GO:0016192">
    <property type="term" value="P:vesicle-mediated transport"/>
    <property type="evidence" value="ECO:0007669"/>
    <property type="project" value="UniProtKB-ARBA"/>
</dbReference>
<dbReference type="Pfam" id="PF09295">
    <property type="entry name" value="ChAPs"/>
    <property type="match status" value="1"/>
</dbReference>
<proteinExistence type="predicted"/>
<dbReference type="EMBL" id="BKCJ010009737">
    <property type="protein sequence ID" value="GEU88378.1"/>
    <property type="molecule type" value="Genomic_DNA"/>
</dbReference>
<feature type="coiled-coil region" evidence="1">
    <location>
        <begin position="158"/>
        <end position="188"/>
    </location>
</feature>
<keyword evidence="1" id="KW-0175">Coiled coil</keyword>
<sequence>MYNLTDITDKEMFDVDNLVGEDMFVVGQNKNVVEEVVDAAQVSTVVTTVTITTKEITSAQVLEALKTSKPNVKMIVFKSHIDADHQLAEILQAQEQEKLSDAEKDILFQQILEKRRKHFAAKRAKEKRNKPPTKAQQRKIIAFKRINTFEDFRPELVEKKEKRAREELEQEISKKQKVEDDKEKAELKQLMETIPNEKEVAIDVIPLAVKSSRIVDWKIYKEGKKSNYQIVRANGKSQMYMIFSQMLKSFNREDFKDLYKLVKARYGSTRPVENMDYRLWSVGNL</sequence>
<dbReference type="GO" id="GO:0012505">
    <property type="term" value="C:endomembrane system"/>
    <property type="evidence" value="ECO:0007669"/>
    <property type="project" value="UniProtKB-ARBA"/>
</dbReference>
<reference evidence="2" key="1">
    <citation type="journal article" date="2019" name="Sci. Rep.">
        <title>Draft genome of Tanacetum cinerariifolium, the natural source of mosquito coil.</title>
        <authorList>
            <person name="Yamashiro T."/>
            <person name="Shiraishi A."/>
            <person name="Satake H."/>
            <person name="Nakayama K."/>
        </authorList>
    </citation>
    <scope>NUCLEOTIDE SEQUENCE</scope>
</reference>